<dbReference type="PROSITE" id="PS50181">
    <property type="entry name" value="FBOX"/>
    <property type="match status" value="1"/>
</dbReference>
<dbReference type="PANTHER" id="PTHR34145:SF76">
    <property type="entry name" value="FBD DOMAIN-CONTAINING PROTEIN"/>
    <property type="match status" value="1"/>
</dbReference>
<accession>A0AAD8VG12</accession>
<evidence type="ECO:0000259" key="1">
    <source>
        <dbReference type="PROSITE" id="PS50181"/>
    </source>
</evidence>
<dbReference type="Pfam" id="PF00646">
    <property type="entry name" value="F-box"/>
    <property type="match status" value="1"/>
</dbReference>
<keyword evidence="3" id="KW-1185">Reference proteome</keyword>
<dbReference type="Gene3D" id="1.20.1280.50">
    <property type="match status" value="1"/>
</dbReference>
<comment type="caution">
    <text evidence="2">The sequence shown here is derived from an EMBL/GenBank/DDBJ whole genome shotgun (WGS) entry which is preliminary data.</text>
</comment>
<reference evidence="2" key="1">
    <citation type="submission" date="2023-07" db="EMBL/GenBank/DDBJ databases">
        <title>A chromosome-level genome assembly of Lolium multiflorum.</title>
        <authorList>
            <person name="Chen Y."/>
            <person name="Copetti D."/>
            <person name="Kolliker R."/>
            <person name="Studer B."/>
        </authorList>
    </citation>
    <scope>NUCLEOTIDE SEQUENCE</scope>
    <source>
        <strain evidence="2">02402/16</strain>
        <tissue evidence="2">Leaf</tissue>
    </source>
</reference>
<name>A0AAD8VG12_LOLMU</name>
<dbReference type="SUPFAM" id="SSF81383">
    <property type="entry name" value="F-box domain"/>
    <property type="match status" value="1"/>
</dbReference>
<proteinExistence type="predicted"/>
<gene>
    <name evidence="2" type="ORF">QYE76_059178</name>
</gene>
<dbReference type="EMBL" id="JAUUTY010000054">
    <property type="protein sequence ID" value="KAK1603395.1"/>
    <property type="molecule type" value="Genomic_DNA"/>
</dbReference>
<dbReference type="InterPro" id="IPR055357">
    <property type="entry name" value="LRR_At1g61320_AtMIF1"/>
</dbReference>
<dbReference type="Gene3D" id="3.80.10.10">
    <property type="entry name" value="Ribonuclease Inhibitor"/>
    <property type="match status" value="1"/>
</dbReference>
<dbReference type="InterPro" id="IPR036047">
    <property type="entry name" value="F-box-like_dom_sf"/>
</dbReference>
<feature type="domain" description="F-box" evidence="1">
    <location>
        <begin position="32"/>
        <end position="80"/>
    </location>
</feature>
<dbReference type="Proteomes" id="UP001231189">
    <property type="component" value="Unassembled WGS sequence"/>
</dbReference>
<dbReference type="InterPro" id="IPR032675">
    <property type="entry name" value="LRR_dom_sf"/>
</dbReference>
<evidence type="ECO:0000313" key="3">
    <source>
        <dbReference type="Proteomes" id="UP001231189"/>
    </source>
</evidence>
<organism evidence="2 3">
    <name type="scientific">Lolium multiflorum</name>
    <name type="common">Italian ryegrass</name>
    <name type="synonym">Lolium perenne subsp. multiflorum</name>
    <dbReference type="NCBI Taxonomy" id="4521"/>
    <lineage>
        <taxon>Eukaryota</taxon>
        <taxon>Viridiplantae</taxon>
        <taxon>Streptophyta</taxon>
        <taxon>Embryophyta</taxon>
        <taxon>Tracheophyta</taxon>
        <taxon>Spermatophyta</taxon>
        <taxon>Magnoliopsida</taxon>
        <taxon>Liliopsida</taxon>
        <taxon>Poales</taxon>
        <taxon>Poaceae</taxon>
        <taxon>BOP clade</taxon>
        <taxon>Pooideae</taxon>
        <taxon>Poodae</taxon>
        <taxon>Poeae</taxon>
        <taxon>Poeae Chloroplast Group 2 (Poeae type)</taxon>
        <taxon>Loliodinae</taxon>
        <taxon>Loliinae</taxon>
        <taxon>Lolium</taxon>
    </lineage>
</organism>
<evidence type="ECO:0000313" key="2">
    <source>
        <dbReference type="EMBL" id="KAK1603395.1"/>
    </source>
</evidence>
<protein>
    <recommendedName>
        <fullName evidence="1">F-box domain-containing protein</fullName>
    </recommendedName>
</protein>
<dbReference type="InterPro" id="IPR001810">
    <property type="entry name" value="F-box_dom"/>
</dbReference>
<dbReference type="InterPro" id="IPR053772">
    <property type="entry name" value="At1g61320/At1g61330-like"/>
</dbReference>
<dbReference type="Pfam" id="PF23622">
    <property type="entry name" value="LRR_At1g61320_AtMIF1"/>
    <property type="match status" value="1"/>
</dbReference>
<dbReference type="SUPFAM" id="SSF52058">
    <property type="entry name" value="L domain-like"/>
    <property type="match status" value="1"/>
</dbReference>
<dbReference type="AlphaFoldDB" id="A0AAD8VG12"/>
<sequence>MSLMDKQSSQEHSIIENKGDAFRRLAKPNLAAMQLQLLPSDILRDVLSLLSLKEVVRMSILSREWRRLRICHPDLVFTKDTFGNITTGNTEQREEMTCAELMDFNAKKLEWLTRRFIKNVDNVLRPLWYTPTTTITTTTTLDKFAVRFGLWRKHRYHIDKWVSFSTCSRAKHIVLDFTSEDVGFGSQYDKYKYALPLSNLSGPNGSCVRSLYLGNIYLETPPSFCGITNLKELTLNTVSINGDDLECLLLSCALLEILSIEWCKSLSILRIRQELRHLQYLRVRFCDLELIELHASNLNKFEFDDSVKQIVLSECLKLSEATFVSNMSLLEFDEYGFDFTFAELPTGLPHLHKLFLLLNPDQVLRFSDSQSHFINLRHLNINLEIFFYPPDTSWAVGLVNLLELTPLLEELELHLSRDRYPSAIRTAMAMQGRVHLHLKSVYMSGFSEVLGLAELALYILENATRLKRMVVDPVSYTDPSNDDIYSVSKGGISEEDLDDINWKRAFAEKNLHREEFRHILTIL</sequence>
<dbReference type="PANTHER" id="PTHR34145">
    <property type="entry name" value="OS02G0105600 PROTEIN"/>
    <property type="match status" value="1"/>
</dbReference>